<protein>
    <recommendedName>
        <fullName evidence="2">Asparagine synthetase domain-containing protein</fullName>
    </recommendedName>
</protein>
<dbReference type="Gene3D" id="3.40.50.620">
    <property type="entry name" value="HUPs"/>
    <property type="match status" value="1"/>
</dbReference>
<name>A0A382K3R4_9ZZZZ</name>
<dbReference type="EMBL" id="UINC01078009">
    <property type="protein sequence ID" value="SVC18656.1"/>
    <property type="molecule type" value="Genomic_DNA"/>
</dbReference>
<dbReference type="AlphaFoldDB" id="A0A382K3R4"/>
<organism evidence="1">
    <name type="scientific">marine metagenome</name>
    <dbReference type="NCBI Taxonomy" id="408172"/>
    <lineage>
        <taxon>unclassified sequences</taxon>
        <taxon>metagenomes</taxon>
        <taxon>ecological metagenomes</taxon>
    </lineage>
</organism>
<feature type="non-terminal residue" evidence="1">
    <location>
        <position position="157"/>
    </location>
</feature>
<dbReference type="InterPro" id="IPR014729">
    <property type="entry name" value="Rossmann-like_a/b/a_fold"/>
</dbReference>
<reference evidence="1" key="1">
    <citation type="submission" date="2018-05" db="EMBL/GenBank/DDBJ databases">
        <authorList>
            <person name="Lanie J.A."/>
            <person name="Ng W.-L."/>
            <person name="Kazmierczak K.M."/>
            <person name="Andrzejewski T.M."/>
            <person name="Davidsen T.M."/>
            <person name="Wayne K.J."/>
            <person name="Tettelin H."/>
            <person name="Glass J.I."/>
            <person name="Rusch D."/>
            <person name="Podicherti R."/>
            <person name="Tsui H.-C.T."/>
            <person name="Winkler M.E."/>
        </authorList>
    </citation>
    <scope>NUCLEOTIDE SEQUENCE</scope>
</reference>
<accession>A0A382K3R4</accession>
<gene>
    <name evidence="1" type="ORF">METZ01_LOCUS271510</name>
</gene>
<dbReference type="SUPFAM" id="SSF52402">
    <property type="entry name" value="Adenine nucleotide alpha hydrolases-like"/>
    <property type="match status" value="1"/>
</dbReference>
<proteinExistence type="predicted"/>
<feature type="non-terminal residue" evidence="1">
    <location>
        <position position="1"/>
    </location>
</feature>
<sequence>MITKGKEKATGNMVLLFSGGMDSVIFDHLLKPDVLLYLPTGSKYEYIETKKLDDLAMKGYIDNKKLVVLPDVLNLSLFERDDAIVPNRNAFLLLFASLYGEILILGSVQGDRSYDKDEIFYDKMMALLNHMWQEQHWTEEKTFKVMSPYKNTTKTQL</sequence>
<evidence type="ECO:0000313" key="1">
    <source>
        <dbReference type="EMBL" id="SVC18656.1"/>
    </source>
</evidence>
<evidence type="ECO:0008006" key="2">
    <source>
        <dbReference type="Google" id="ProtNLM"/>
    </source>
</evidence>